<reference evidence="11 12" key="1">
    <citation type="journal article" date="2023" name="IMA Fungus">
        <title>Comparative genomic study of the Penicillium genus elucidates a diverse pangenome and 15 lateral gene transfer events.</title>
        <authorList>
            <person name="Petersen C."/>
            <person name="Sorensen T."/>
            <person name="Nielsen M.R."/>
            <person name="Sondergaard T.E."/>
            <person name="Sorensen J.L."/>
            <person name="Fitzpatrick D.A."/>
            <person name="Frisvad J.C."/>
            <person name="Nielsen K.L."/>
        </authorList>
    </citation>
    <scope>NUCLEOTIDE SEQUENCE [LARGE SCALE GENOMIC DNA]</scope>
    <source>
        <strain evidence="11 12">IBT 29057</strain>
    </source>
</reference>
<evidence type="ECO:0000256" key="8">
    <source>
        <dbReference type="ARBA" id="ARBA00061082"/>
    </source>
</evidence>
<feature type="repeat" description="TPR" evidence="9">
    <location>
        <begin position="197"/>
        <end position="230"/>
    </location>
</feature>
<dbReference type="Pfam" id="PF00515">
    <property type="entry name" value="TPR_1"/>
    <property type="match status" value="1"/>
</dbReference>
<evidence type="ECO:0000256" key="4">
    <source>
        <dbReference type="ARBA" id="ARBA00022803"/>
    </source>
</evidence>
<dbReference type="Pfam" id="PF12895">
    <property type="entry name" value="ANAPC3"/>
    <property type="match status" value="1"/>
</dbReference>
<evidence type="ECO:0000256" key="3">
    <source>
        <dbReference type="ARBA" id="ARBA00022737"/>
    </source>
</evidence>
<evidence type="ECO:0000313" key="11">
    <source>
        <dbReference type="EMBL" id="KAJ5599185.1"/>
    </source>
</evidence>
<feature type="compositionally biased region" description="Basic and acidic residues" evidence="10">
    <location>
        <begin position="609"/>
        <end position="630"/>
    </location>
</feature>
<evidence type="ECO:0000256" key="1">
    <source>
        <dbReference type="ARBA" id="ARBA00004123"/>
    </source>
</evidence>
<proteinExistence type="inferred from homology"/>
<feature type="compositionally biased region" description="Basic and acidic residues" evidence="10">
    <location>
        <begin position="668"/>
        <end position="686"/>
    </location>
</feature>
<dbReference type="PANTHER" id="PTHR14017">
    <property type="entry name" value="LYSINE-SPECIFIC DEMETHYLASE"/>
    <property type="match status" value="1"/>
</dbReference>
<feature type="repeat" description="TPR" evidence="9">
    <location>
        <begin position="306"/>
        <end position="339"/>
    </location>
</feature>
<dbReference type="SUPFAM" id="SSF48452">
    <property type="entry name" value="TPR-like"/>
    <property type="match status" value="1"/>
</dbReference>
<dbReference type="FunFam" id="1.25.40.10:FF:000282">
    <property type="entry name" value="Transcriptional corepressor Cyc8"/>
    <property type="match status" value="1"/>
</dbReference>
<feature type="compositionally biased region" description="Low complexity" evidence="10">
    <location>
        <begin position="459"/>
        <end position="471"/>
    </location>
</feature>
<dbReference type="GO" id="GO:0000122">
    <property type="term" value="P:negative regulation of transcription by RNA polymerase II"/>
    <property type="evidence" value="ECO:0007669"/>
    <property type="project" value="TreeGrafter"/>
</dbReference>
<dbReference type="AlphaFoldDB" id="A0AAD6E313"/>
<evidence type="ECO:0000256" key="5">
    <source>
        <dbReference type="ARBA" id="ARBA00023015"/>
    </source>
</evidence>
<organism evidence="11 12">
    <name type="scientific">Penicillium hetheringtonii</name>
    <dbReference type="NCBI Taxonomy" id="911720"/>
    <lineage>
        <taxon>Eukaryota</taxon>
        <taxon>Fungi</taxon>
        <taxon>Dikarya</taxon>
        <taxon>Ascomycota</taxon>
        <taxon>Pezizomycotina</taxon>
        <taxon>Eurotiomycetes</taxon>
        <taxon>Eurotiomycetidae</taxon>
        <taxon>Eurotiales</taxon>
        <taxon>Aspergillaceae</taxon>
        <taxon>Penicillium</taxon>
    </lineage>
</organism>
<dbReference type="GO" id="GO:0005634">
    <property type="term" value="C:nucleus"/>
    <property type="evidence" value="ECO:0007669"/>
    <property type="project" value="UniProtKB-SubCell"/>
</dbReference>
<feature type="repeat" description="TPR" evidence="9">
    <location>
        <begin position="340"/>
        <end position="373"/>
    </location>
</feature>
<dbReference type="FunFam" id="1.25.40.10:FF:000163">
    <property type="entry name" value="Transcriptional corepressor Cyc8"/>
    <property type="match status" value="1"/>
</dbReference>
<sequence length="809" mass="88101">MSHTQPSPTAGVAPHHPAAAHMPTHVQVNGHMPAMPAQTQKSVPLNTAQKIAALNEQVWLSIGSLTELMGDLDGALNAYEQALRHNQWSIPAMNAISCILRTREQFPKAIEYLQSILKLDGTSGETWGSIGHCHLMMDNLQDAYTSYQQALYHLRDPKEPKLWYGIGILYDRYGSLDHAEEAFSQVMRMAPDFEKANEIYFRLGIIYKQQQKFSQSLECFKYIVNDPPRPLTEEDIWFQIGHVHEQQKDFDSAQAAYRRVLERDPNHAKVLQQLGWLYHQQSGSFSSQEKAIEFLEKSVSADNNDAQSWYLLGRCYMSQAKYPKAYEAYQQAVYRDGRNPTFWCSIGVLYYQINQYRDALDAYSRAIRLNPYISEVWYDLGTLYESCNNQIADALDAYGRAADLDPSNVHIKARLQLLQSQLHGGNAQQPNAPAPQPQDVHPQAYQAPGVGAPPPPQWGAPAPAQAPPANGLEQRDPARAPGVLAQASPRQEPGRAFPDPARIPARSPKMGAPAGYQAPHLPQIGTAQPSGHERAPSGGFPSAARGPLPPAPPAVAAPPPGANGGPPPPPAAAAPGAAAPPPYHRPFTPPTEIRPIRDERPSSPAEAAAVRDRGLEDRPTSAMKRGREWEGEAGPVKKLASDESRARLDDQSTRRPSPPPHLPSPSEMQRRSSSEARREDARRANENYHPSEAAHHPPTLPSIQNMPPHASGGPSLPPMNEGSAPASNGPPSGPPSANTPVKEEAPRPEAPASHEPPARKMDVDEDYDDDADEEKKVGAATKGSPSGENAANGTSNGRPATPPKAETSA</sequence>
<dbReference type="Gene3D" id="1.25.40.10">
    <property type="entry name" value="Tetratricopeptide repeat domain"/>
    <property type="match status" value="2"/>
</dbReference>
<dbReference type="InterPro" id="IPR019734">
    <property type="entry name" value="TPR_rpt"/>
</dbReference>
<keyword evidence="2" id="KW-0678">Repressor</keyword>
<dbReference type="FunFam" id="1.25.40.10:FF:000078">
    <property type="entry name" value="Transcriptional corepressor Cyc8"/>
    <property type="match status" value="1"/>
</dbReference>
<dbReference type="SUPFAM" id="SSF81901">
    <property type="entry name" value="HCP-like"/>
    <property type="match status" value="1"/>
</dbReference>
<evidence type="ECO:0000256" key="10">
    <source>
        <dbReference type="SAM" id="MobiDB-lite"/>
    </source>
</evidence>
<evidence type="ECO:0000256" key="6">
    <source>
        <dbReference type="ARBA" id="ARBA00023163"/>
    </source>
</evidence>
<feature type="compositionally biased region" description="Acidic residues" evidence="10">
    <location>
        <begin position="763"/>
        <end position="772"/>
    </location>
</feature>
<dbReference type="SMART" id="SM00028">
    <property type="entry name" value="TPR"/>
    <property type="match status" value="10"/>
</dbReference>
<protein>
    <submittedName>
        <fullName evidence="11">TPR-like protein</fullName>
    </submittedName>
</protein>
<comment type="caution">
    <text evidence="11">The sequence shown here is derived from an EMBL/GenBank/DDBJ whole genome shotgun (WGS) entry which is preliminary data.</text>
</comment>
<evidence type="ECO:0000256" key="7">
    <source>
        <dbReference type="ARBA" id="ARBA00023242"/>
    </source>
</evidence>
<keyword evidence="7" id="KW-0539">Nucleus</keyword>
<feature type="repeat" description="TPR" evidence="9">
    <location>
        <begin position="234"/>
        <end position="267"/>
    </location>
</feature>
<feature type="compositionally biased region" description="Low complexity" evidence="10">
    <location>
        <begin position="722"/>
        <end position="738"/>
    </location>
</feature>
<accession>A0AAD6E313</accession>
<dbReference type="GO" id="GO:0000978">
    <property type="term" value="F:RNA polymerase II cis-regulatory region sequence-specific DNA binding"/>
    <property type="evidence" value="ECO:0007669"/>
    <property type="project" value="TreeGrafter"/>
</dbReference>
<dbReference type="PANTHER" id="PTHR14017:SF1">
    <property type="entry name" value="LD02225P"/>
    <property type="match status" value="1"/>
</dbReference>
<gene>
    <name evidence="11" type="ORF">N7450_000252</name>
</gene>
<dbReference type="PROSITE" id="PS50005">
    <property type="entry name" value="TPR"/>
    <property type="match status" value="6"/>
</dbReference>
<evidence type="ECO:0000313" key="12">
    <source>
        <dbReference type="Proteomes" id="UP001216150"/>
    </source>
</evidence>
<dbReference type="InterPro" id="IPR011990">
    <property type="entry name" value="TPR-like_helical_dom_sf"/>
</dbReference>
<keyword evidence="3" id="KW-0677">Repeat</keyword>
<dbReference type="EMBL" id="JAQJAC010000001">
    <property type="protein sequence ID" value="KAJ5599185.1"/>
    <property type="molecule type" value="Genomic_DNA"/>
</dbReference>
<keyword evidence="4 9" id="KW-0802">TPR repeat</keyword>
<feature type="compositionally biased region" description="Polar residues" evidence="10">
    <location>
        <begin position="783"/>
        <end position="798"/>
    </location>
</feature>
<name>A0AAD6E313_9EURO</name>
<keyword evidence="6" id="KW-0804">Transcription</keyword>
<keyword evidence="5" id="KW-0805">Transcription regulation</keyword>
<dbReference type="GO" id="GO:0017053">
    <property type="term" value="C:transcription repressor complex"/>
    <property type="evidence" value="ECO:0007669"/>
    <property type="project" value="TreeGrafter"/>
</dbReference>
<dbReference type="PROSITE" id="PS50293">
    <property type="entry name" value="TPR_REGION"/>
    <property type="match status" value="1"/>
</dbReference>
<feature type="compositionally biased region" description="Pro residues" evidence="10">
    <location>
        <begin position="547"/>
        <end position="589"/>
    </location>
</feature>
<keyword evidence="12" id="KW-1185">Reference proteome</keyword>
<dbReference type="InterPro" id="IPR051630">
    <property type="entry name" value="Corepressor-Demethylase"/>
</dbReference>
<evidence type="ECO:0000256" key="9">
    <source>
        <dbReference type="PROSITE-ProRule" id="PRU00339"/>
    </source>
</evidence>
<dbReference type="GO" id="GO:0031490">
    <property type="term" value="F:chromatin DNA binding"/>
    <property type="evidence" value="ECO:0007669"/>
    <property type="project" value="TreeGrafter"/>
</dbReference>
<feature type="repeat" description="TPR" evidence="9">
    <location>
        <begin position="160"/>
        <end position="193"/>
    </location>
</feature>
<comment type="subcellular location">
    <subcellularLocation>
        <location evidence="1">Nucleus</location>
    </subcellularLocation>
</comment>
<comment type="similarity">
    <text evidence="8">Belongs to the CYC8/SSN6 family.</text>
</comment>
<dbReference type="Proteomes" id="UP001216150">
    <property type="component" value="Unassembled WGS sequence"/>
</dbReference>
<feature type="compositionally biased region" description="Basic and acidic residues" evidence="10">
    <location>
        <begin position="639"/>
        <end position="653"/>
    </location>
</feature>
<feature type="repeat" description="TPR" evidence="9">
    <location>
        <begin position="56"/>
        <end position="89"/>
    </location>
</feature>
<evidence type="ECO:0000256" key="2">
    <source>
        <dbReference type="ARBA" id="ARBA00022491"/>
    </source>
</evidence>
<feature type="region of interest" description="Disordered" evidence="10">
    <location>
        <begin position="422"/>
        <end position="809"/>
    </location>
</feature>